<dbReference type="STRING" id="502025.Hoch_1815"/>
<dbReference type="EMBL" id="CP001804">
    <property type="protein sequence ID" value="ACY14363.1"/>
    <property type="molecule type" value="Genomic_DNA"/>
</dbReference>
<proteinExistence type="predicted"/>
<organism evidence="2 3">
    <name type="scientific">Haliangium ochraceum (strain DSM 14365 / JCM 11303 / SMP-2)</name>
    <dbReference type="NCBI Taxonomy" id="502025"/>
    <lineage>
        <taxon>Bacteria</taxon>
        <taxon>Pseudomonadati</taxon>
        <taxon>Myxococcota</taxon>
        <taxon>Polyangia</taxon>
        <taxon>Haliangiales</taxon>
        <taxon>Kofleriaceae</taxon>
        <taxon>Haliangium</taxon>
    </lineage>
</organism>
<dbReference type="Proteomes" id="UP000001880">
    <property type="component" value="Chromosome"/>
</dbReference>
<dbReference type="RefSeq" id="WP_012826971.1">
    <property type="nucleotide sequence ID" value="NC_013440.1"/>
</dbReference>
<keyword evidence="3" id="KW-1185">Reference proteome</keyword>
<protein>
    <submittedName>
        <fullName evidence="2">Uncharacterized protein</fullName>
    </submittedName>
</protein>
<feature type="compositionally biased region" description="Basic and acidic residues" evidence="1">
    <location>
        <begin position="63"/>
        <end position="78"/>
    </location>
</feature>
<evidence type="ECO:0000256" key="1">
    <source>
        <dbReference type="SAM" id="MobiDB-lite"/>
    </source>
</evidence>
<name>D0LY08_HALO1</name>
<gene>
    <name evidence="2" type="ordered locus">Hoch_1815</name>
</gene>
<sequence>MSAIEQRILEELVYDRVRTSVNLCQLVIIEQELDDSIRRALDSASGGGAGGGDDDDDDDDGIDERGGDGIDERGDSDALGHTCRGVGARPGRTGAASATPVSDRPSELCARAHMQRAWRRLEREWRDLRGELGHGERG</sequence>
<reference evidence="2 3" key="1">
    <citation type="journal article" date="2010" name="Stand. Genomic Sci.">
        <title>Complete genome sequence of Haliangium ochraceum type strain (SMP-2).</title>
        <authorList>
            <consortium name="US DOE Joint Genome Institute (JGI-PGF)"/>
            <person name="Ivanova N."/>
            <person name="Daum C."/>
            <person name="Lang E."/>
            <person name="Abt B."/>
            <person name="Kopitz M."/>
            <person name="Saunders E."/>
            <person name="Lapidus A."/>
            <person name="Lucas S."/>
            <person name="Glavina Del Rio T."/>
            <person name="Nolan M."/>
            <person name="Tice H."/>
            <person name="Copeland A."/>
            <person name="Cheng J.F."/>
            <person name="Chen F."/>
            <person name="Bruce D."/>
            <person name="Goodwin L."/>
            <person name="Pitluck S."/>
            <person name="Mavromatis K."/>
            <person name="Pati A."/>
            <person name="Mikhailova N."/>
            <person name="Chen A."/>
            <person name="Palaniappan K."/>
            <person name="Land M."/>
            <person name="Hauser L."/>
            <person name="Chang Y.J."/>
            <person name="Jeffries C.D."/>
            <person name="Detter J.C."/>
            <person name="Brettin T."/>
            <person name="Rohde M."/>
            <person name="Goker M."/>
            <person name="Bristow J."/>
            <person name="Markowitz V."/>
            <person name="Eisen J.A."/>
            <person name="Hugenholtz P."/>
            <person name="Kyrpides N.C."/>
            <person name="Klenk H.P."/>
        </authorList>
    </citation>
    <scope>NUCLEOTIDE SEQUENCE [LARGE SCALE GENOMIC DNA]</scope>
    <source>
        <strain evidence="3">DSM 14365 / CIP 107738 / JCM 11303 / AJ 13395 / SMP-2</strain>
    </source>
</reference>
<evidence type="ECO:0000313" key="2">
    <source>
        <dbReference type="EMBL" id="ACY14363.1"/>
    </source>
</evidence>
<evidence type="ECO:0000313" key="3">
    <source>
        <dbReference type="Proteomes" id="UP000001880"/>
    </source>
</evidence>
<dbReference type="KEGG" id="hoh:Hoch_1815"/>
<feature type="compositionally biased region" description="Acidic residues" evidence="1">
    <location>
        <begin position="52"/>
        <end position="62"/>
    </location>
</feature>
<dbReference type="AlphaFoldDB" id="D0LY08"/>
<dbReference type="HOGENOM" id="CLU_1852396_0_0_7"/>
<feature type="region of interest" description="Disordered" evidence="1">
    <location>
        <begin position="40"/>
        <end position="107"/>
    </location>
</feature>
<accession>D0LY08</accession>